<evidence type="ECO:0000256" key="1">
    <source>
        <dbReference type="SAM" id="MobiDB-lite"/>
    </source>
</evidence>
<feature type="compositionally biased region" description="Acidic residues" evidence="1">
    <location>
        <begin position="32"/>
        <end position="42"/>
    </location>
</feature>
<sequence length="42" mass="4412">MRSRRQGACLGGGTDGMCDKSRVGEGIMLTAEAEDPQSEPVD</sequence>
<keyword evidence="3" id="KW-1185">Reference proteome</keyword>
<dbReference type="AlphaFoldDB" id="A0A068Y168"/>
<feature type="region of interest" description="Disordered" evidence="1">
    <location>
        <begin position="1"/>
        <end position="42"/>
    </location>
</feature>
<accession>A0A068Y168</accession>
<organism evidence="2 3">
    <name type="scientific">Echinococcus multilocularis</name>
    <name type="common">Fox tapeworm</name>
    <dbReference type="NCBI Taxonomy" id="6211"/>
    <lineage>
        <taxon>Eukaryota</taxon>
        <taxon>Metazoa</taxon>
        <taxon>Spiralia</taxon>
        <taxon>Lophotrochozoa</taxon>
        <taxon>Platyhelminthes</taxon>
        <taxon>Cestoda</taxon>
        <taxon>Eucestoda</taxon>
        <taxon>Cyclophyllidea</taxon>
        <taxon>Taeniidae</taxon>
        <taxon>Echinococcus</taxon>
    </lineage>
</organism>
<dbReference type="Proteomes" id="UP000017246">
    <property type="component" value="Unassembled WGS sequence"/>
</dbReference>
<name>A0A068Y168_ECHMU</name>
<gene>
    <name evidence="2" type="ORF">EmuJ_000405400</name>
</gene>
<protein>
    <submittedName>
        <fullName evidence="2">Uncharacterized protein</fullName>
    </submittedName>
</protein>
<reference evidence="2" key="2">
    <citation type="submission" date="2015-11" db="EMBL/GenBank/DDBJ databases">
        <authorList>
            <person name="Zhang Y."/>
            <person name="Guo Z."/>
        </authorList>
    </citation>
    <scope>NUCLEOTIDE SEQUENCE</scope>
</reference>
<proteinExistence type="predicted"/>
<dbReference type="EMBL" id="LN901904">
    <property type="protein sequence ID" value="CDS36836.2"/>
    <property type="molecule type" value="Genomic_DNA"/>
</dbReference>
<evidence type="ECO:0000313" key="2">
    <source>
        <dbReference type="EMBL" id="CDS36836.2"/>
    </source>
</evidence>
<reference evidence="2" key="1">
    <citation type="journal article" date="2013" name="Nature">
        <title>The genomes of four tapeworm species reveal adaptations to parasitism.</title>
        <authorList>
            <person name="Tsai I.J."/>
            <person name="Zarowiecki M."/>
            <person name="Holroyd N."/>
            <person name="Garciarrubio A."/>
            <person name="Sanchez-Flores A."/>
            <person name="Brooks K.L."/>
            <person name="Tracey A."/>
            <person name="Bobes R.J."/>
            <person name="Fragoso G."/>
            <person name="Sciutto E."/>
            <person name="Aslett M."/>
            <person name="Beasley H."/>
            <person name="Bennett H.M."/>
            <person name="Cai J."/>
            <person name="Camicia F."/>
            <person name="Clark R."/>
            <person name="Cucher M."/>
            <person name="De Silva N."/>
            <person name="Day T.A."/>
            <person name="Deplazes P."/>
            <person name="Estrada K."/>
            <person name="Fernandez C."/>
            <person name="Holland P.W."/>
            <person name="Hou J."/>
            <person name="Hu S."/>
            <person name="Huckvale T."/>
            <person name="Hung S.S."/>
            <person name="Kamenetzky L."/>
            <person name="Keane J.A."/>
            <person name="Kiss F."/>
            <person name="Koziol U."/>
            <person name="Lambert O."/>
            <person name="Liu K."/>
            <person name="Luo X."/>
            <person name="Luo Y."/>
            <person name="Macchiaroli N."/>
            <person name="Nichol S."/>
            <person name="Paps J."/>
            <person name="Parkinson J."/>
            <person name="Pouchkina-Stantcheva N."/>
            <person name="Riddiford N."/>
            <person name="Rosenzvit M."/>
            <person name="Salinas G."/>
            <person name="Wasmuth J.D."/>
            <person name="Zamanian M."/>
            <person name="Zheng Y."/>
            <person name="Cai X."/>
            <person name="Soberon X."/>
            <person name="Olson P.D."/>
            <person name="Laclette J.P."/>
            <person name="Brehm K."/>
            <person name="Berriman M."/>
            <person name="Garciarrubio A."/>
            <person name="Bobes R.J."/>
            <person name="Fragoso G."/>
            <person name="Sanchez-Flores A."/>
            <person name="Estrada K."/>
            <person name="Cevallos M.A."/>
            <person name="Morett E."/>
            <person name="Gonzalez V."/>
            <person name="Portillo T."/>
            <person name="Ochoa-Leyva A."/>
            <person name="Jose M.V."/>
            <person name="Sciutto E."/>
            <person name="Landa A."/>
            <person name="Jimenez L."/>
            <person name="Valdes V."/>
            <person name="Carrero J.C."/>
            <person name="Larralde C."/>
            <person name="Morales-Montor J."/>
            <person name="Limon-Lason J."/>
            <person name="Soberon X."/>
            <person name="Laclette J.P."/>
        </authorList>
    </citation>
    <scope>NUCLEOTIDE SEQUENCE [LARGE SCALE GENOMIC DNA]</scope>
</reference>
<evidence type="ECO:0000313" key="3">
    <source>
        <dbReference type="Proteomes" id="UP000017246"/>
    </source>
</evidence>